<protein>
    <submittedName>
        <fullName evidence="3">Reverse transcriptase</fullName>
    </submittedName>
</protein>
<dbReference type="PROSITE" id="PS50994">
    <property type="entry name" value="INTEGRASE"/>
    <property type="match status" value="1"/>
</dbReference>
<dbReference type="GO" id="GO:0003964">
    <property type="term" value="F:RNA-directed DNA polymerase activity"/>
    <property type="evidence" value="ECO:0007669"/>
    <property type="project" value="UniProtKB-KW"/>
</dbReference>
<organism evidence="3 4">
    <name type="scientific">Phytophthora megakarya</name>
    <dbReference type="NCBI Taxonomy" id="4795"/>
    <lineage>
        <taxon>Eukaryota</taxon>
        <taxon>Sar</taxon>
        <taxon>Stramenopiles</taxon>
        <taxon>Oomycota</taxon>
        <taxon>Peronosporomycetes</taxon>
        <taxon>Peronosporales</taxon>
        <taxon>Peronosporaceae</taxon>
        <taxon>Phytophthora</taxon>
    </lineage>
</organism>
<evidence type="ECO:0000313" key="3">
    <source>
        <dbReference type="EMBL" id="OWZ23670.1"/>
    </source>
</evidence>
<sequence>MDPLRLVICGDSKLLIPEIDCKPPGLTLFRQNVLDRLQIRSDHELVHVKWDWNGSTDSLTSAALQRQCGAEIETDTEVQDLITFKRLEDKFAVKTEDATVQISAIKDKIWREIRIQPPPVLCEEVIRELRIERIRQAQDEEAWIHCLKKYLADEWISTISFSTTLLRKNQLWIGTNGCDRCYQKRCIKMFYIIITRVFKVDIRGSAVLTIESGITFTGEDSTALYKDMSANTGKGRPRTQGGSSGSLQAPYPFQIIARDHILSLPRCNTELLIFGDLFSGYVIAKANGSRTAHTMVESSKEYVFRRFGVSEVIRHDRESGFMSNFFRAFNKILGQHQRATIAYRPQANGSAERMVPTSTRALKIYVQD</sequence>
<keyword evidence="3" id="KW-0695">RNA-directed DNA polymerase</keyword>
<feature type="region of interest" description="Disordered" evidence="1">
    <location>
        <begin position="227"/>
        <end position="246"/>
    </location>
</feature>
<dbReference type="Gene3D" id="3.30.420.10">
    <property type="entry name" value="Ribonuclease H-like superfamily/Ribonuclease H"/>
    <property type="match status" value="1"/>
</dbReference>
<feature type="domain" description="Integrase catalytic" evidence="2">
    <location>
        <begin position="248"/>
        <end position="368"/>
    </location>
</feature>
<dbReference type="PANTHER" id="PTHR37984">
    <property type="entry name" value="PROTEIN CBG26694"/>
    <property type="match status" value="1"/>
</dbReference>
<dbReference type="InterPro" id="IPR050951">
    <property type="entry name" value="Retrovirus_Pol_polyprotein"/>
</dbReference>
<comment type="caution">
    <text evidence="3">The sequence shown here is derived from an EMBL/GenBank/DDBJ whole genome shotgun (WGS) entry which is preliminary data.</text>
</comment>
<dbReference type="SUPFAM" id="SSF53098">
    <property type="entry name" value="Ribonuclease H-like"/>
    <property type="match status" value="1"/>
</dbReference>
<name>A0A225X393_9STRA</name>
<dbReference type="GO" id="GO:0015074">
    <property type="term" value="P:DNA integration"/>
    <property type="evidence" value="ECO:0007669"/>
    <property type="project" value="InterPro"/>
</dbReference>
<reference evidence="4" key="1">
    <citation type="submission" date="2017-03" db="EMBL/GenBank/DDBJ databases">
        <title>Phytopthora megakarya and P. palmivora, two closely related causual agents of cacao black pod achieved similar genome size and gene model numbers by different mechanisms.</title>
        <authorList>
            <person name="Ali S."/>
            <person name="Shao J."/>
            <person name="Larry D.J."/>
            <person name="Kronmiller B."/>
            <person name="Shen D."/>
            <person name="Strem M.D."/>
            <person name="Melnick R.L."/>
            <person name="Guiltinan M.J."/>
            <person name="Tyler B.M."/>
            <person name="Meinhardt L.W."/>
            <person name="Bailey B.A."/>
        </authorList>
    </citation>
    <scope>NUCLEOTIDE SEQUENCE [LARGE SCALE GENOMIC DNA]</scope>
    <source>
        <strain evidence="4">zdho120</strain>
    </source>
</reference>
<dbReference type="AlphaFoldDB" id="A0A225X393"/>
<dbReference type="PANTHER" id="PTHR37984:SF5">
    <property type="entry name" value="PROTEIN NYNRIN-LIKE"/>
    <property type="match status" value="1"/>
</dbReference>
<dbReference type="InterPro" id="IPR001584">
    <property type="entry name" value="Integrase_cat-core"/>
</dbReference>
<keyword evidence="3" id="KW-0548">Nucleotidyltransferase</keyword>
<evidence type="ECO:0000259" key="2">
    <source>
        <dbReference type="PROSITE" id="PS50994"/>
    </source>
</evidence>
<dbReference type="GO" id="GO:0003676">
    <property type="term" value="F:nucleic acid binding"/>
    <property type="evidence" value="ECO:0007669"/>
    <property type="project" value="InterPro"/>
</dbReference>
<evidence type="ECO:0000256" key="1">
    <source>
        <dbReference type="SAM" id="MobiDB-lite"/>
    </source>
</evidence>
<proteinExistence type="predicted"/>
<evidence type="ECO:0000313" key="4">
    <source>
        <dbReference type="Proteomes" id="UP000198211"/>
    </source>
</evidence>
<keyword evidence="4" id="KW-1185">Reference proteome</keyword>
<accession>A0A225X393</accession>
<dbReference type="Proteomes" id="UP000198211">
    <property type="component" value="Unassembled WGS sequence"/>
</dbReference>
<dbReference type="InterPro" id="IPR012337">
    <property type="entry name" value="RNaseH-like_sf"/>
</dbReference>
<keyword evidence="3" id="KW-0808">Transferase</keyword>
<dbReference type="EMBL" id="NBNE01000050">
    <property type="protein sequence ID" value="OWZ23670.1"/>
    <property type="molecule type" value="Genomic_DNA"/>
</dbReference>
<dbReference type="InterPro" id="IPR036397">
    <property type="entry name" value="RNaseH_sf"/>
</dbReference>
<gene>
    <name evidence="3" type="ORF">PHMEG_0001400</name>
</gene>